<dbReference type="HAMAP" id="MF_00454">
    <property type="entry name" value="FluC"/>
    <property type="match status" value="1"/>
</dbReference>
<accession>A0A1H9G794</accession>
<feature type="binding site" evidence="10">
    <location>
        <position position="77"/>
    </location>
    <ligand>
        <name>Na(+)</name>
        <dbReference type="ChEBI" id="CHEBI:29101"/>
        <note>structural</note>
    </ligand>
</feature>
<organism evidence="11 12">
    <name type="scientific">Piscibacillus halophilus</name>
    <dbReference type="NCBI Taxonomy" id="571933"/>
    <lineage>
        <taxon>Bacteria</taxon>
        <taxon>Bacillati</taxon>
        <taxon>Bacillota</taxon>
        <taxon>Bacilli</taxon>
        <taxon>Bacillales</taxon>
        <taxon>Bacillaceae</taxon>
        <taxon>Piscibacillus</taxon>
    </lineage>
</organism>
<dbReference type="GO" id="GO:0005886">
    <property type="term" value="C:plasma membrane"/>
    <property type="evidence" value="ECO:0007669"/>
    <property type="project" value="UniProtKB-SubCell"/>
</dbReference>
<comment type="activity regulation">
    <text evidence="10">Na(+) is not transported, but it plays an essential structural role and its presence is essential for fluoride channel function.</text>
</comment>
<evidence type="ECO:0000256" key="1">
    <source>
        <dbReference type="ARBA" id="ARBA00004651"/>
    </source>
</evidence>
<evidence type="ECO:0000256" key="4">
    <source>
        <dbReference type="ARBA" id="ARBA00022989"/>
    </source>
</evidence>
<evidence type="ECO:0000313" key="12">
    <source>
        <dbReference type="Proteomes" id="UP000199427"/>
    </source>
</evidence>
<evidence type="ECO:0000256" key="5">
    <source>
        <dbReference type="ARBA" id="ARBA00023136"/>
    </source>
</evidence>
<comment type="catalytic activity">
    <reaction evidence="8">
        <text>fluoride(in) = fluoride(out)</text>
        <dbReference type="Rhea" id="RHEA:76159"/>
        <dbReference type="ChEBI" id="CHEBI:17051"/>
    </reaction>
    <physiologicalReaction direction="left-to-right" evidence="8">
        <dbReference type="Rhea" id="RHEA:76160"/>
    </physiologicalReaction>
</comment>
<dbReference type="GO" id="GO:0062054">
    <property type="term" value="F:fluoride channel activity"/>
    <property type="evidence" value="ECO:0007669"/>
    <property type="project" value="UniProtKB-UniRule"/>
</dbReference>
<comment type="function">
    <text evidence="9 10">Fluoride-specific ion channel. Important for reducing fluoride concentration in the cell, thus reducing its toxicity.</text>
</comment>
<gene>
    <name evidence="10" type="primary">fluC</name>
    <name evidence="10" type="synonym">crcB</name>
    <name evidence="11" type="ORF">SAMN05216362_11443</name>
</gene>
<dbReference type="AlphaFoldDB" id="A0A1H9G794"/>
<dbReference type="EMBL" id="FOES01000014">
    <property type="protein sequence ID" value="SEQ45893.1"/>
    <property type="molecule type" value="Genomic_DNA"/>
</dbReference>
<protein>
    <recommendedName>
        <fullName evidence="10">Fluoride-specific ion channel FluC</fullName>
    </recommendedName>
</protein>
<evidence type="ECO:0000256" key="2">
    <source>
        <dbReference type="ARBA" id="ARBA00022475"/>
    </source>
</evidence>
<keyword evidence="3 10" id="KW-0812">Transmembrane</keyword>
<dbReference type="Proteomes" id="UP000199427">
    <property type="component" value="Unassembled WGS sequence"/>
</dbReference>
<keyword evidence="6 10" id="KW-0407">Ion channel</keyword>
<sequence length="129" mass="14076">MKLKSQQWMWVGLGGASGTLARGGMAEVFSYSTFPTATLIVNLVGSLLLGGFTAYLYFKKHDIMHLLFGIGFCGSFTTMSMFAADSILLIDTSIHSFLWYALTSVIGGILLATLGFWVIKNIYERSQAA</sequence>
<comment type="similarity">
    <text evidence="7 10">Belongs to the fluoride channel Fluc/FEX (TC 1.A.43) family.</text>
</comment>
<dbReference type="InterPro" id="IPR003691">
    <property type="entry name" value="FluC"/>
</dbReference>
<keyword evidence="4 10" id="KW-1133">Transmembrane helix</keyword>
<feature type="transmembrane region" description="Helical" evidence="10">
    <location>
        <begin position="96"/>
        <end position="119"/>
    </location>
</feature>
<keyword evidence="12" id="KW-1185">Reference proteome</keyword>
<evidence type="ECO:0000256" key="3">
    <source>
        <dbReference type="ARBA" id="ARBA00022692"/>
    </source>
</evidence>
<dbReference type="PANTHER" id="PTHR28259:SF1">
    <property type="entry name" value="FLUORIDE EXPORT PROTEIN 1-RELATED"/>
    <property type="match status" value="1"/>
</dbReference>
<name>A0A1H9G794_9BACI</name>
<evidence type="ECO:0000256" key="6">
    <source>
        <dbReference type="ARBA" id="ARBA00023303"/>
    </source>
</evidence>
<proteinExistence type="inferred from homology"/>
<dbReference type="Pfam" id="PF02537">
    <property type="entry name" value="CRCB"/>
    <property type="match status" value="1"/>
</dbReference>
<dbReference type="GO" id="GO:0140114">
    <property type="term" value="P:cellular detoxification of fluoride"/>
    <property type="evidence" value="ECO:0007669"/>
    <property type="project" value="UniProtKB-UniRule"/>
</dbReference>
<dbReference type="PANTHER" id="PTHR28259">
    <property type="entry name" value="FLUORIDE EXPORT PROTEIN 1-RELATED"/>
    <property type="match status" value="1"/>
</dbReference>
<dbReference type="STRING" id="571933.SAMN05216362_11443"/>
<evidence type="ECO:0000256" key="9">
    <source>
        <dbReference type="ARBA" id="ARBA00049940"/>
    </source>
</evidence>
<feature type="binding site" evidence="10">
    <location>
        <position position="74"/>
    </location>
    <ligand>
        <name>Na(+)</name>
        <dbReference type="ChEBI" id="CHEBI:29101"/>
        <note>structural</note>
    </ligand>
</feature>
<keyword evidence="10" id="KW-0915">Sodium</keyword>
<evidence type="ECO:0000256" key="7">
    <source>
        <dbReference type="ARBA" id="ARBA00035120"/>
    </source>
</evidence>
<comment type="subcellular location">
    <subcellularLocation>
        <location evidence="1 10">Cell membrane</location>
        <topology evidence="1 10">Multi-pass membrane protein</topology>
    </subcellularLocation>
</comment>
<feature type="transmembrane region" description="Helical" evidence="10">
    <location>
        <begin position="65"/>
        <end position="90"/>
    </location>
</feature>
<keyword evidence="2 10" id="KW-1003">Cell membrane</keyword>
<evidence type="ECO:0000256" key="10">
    <source>
        <dbReference type="HAMAP-Rule" id="MF_00454"/>
    </source>
</evidence>
<keyword evidence="10" id="KW-0813">Transport</keyword>
<feature type="transmembrane region" description="Helical" evidence="10">
    <location>
        <begin position="36"/>
        <end position="58"/>
    </location>
</feature>
<evidence type="ECO:0000313" key="11">
    <source>
        <dbReference type="EMBL" id="SEQ45893.1"/>
    </source>
</evidence>
<dbReference type="GO" id="GO:0046872">
    <property type="term" value="F:metal ion binding"/>
    <property type="evidence" value="ECO:0007669"/>
    <property type="project" value="UniProtKB-KW"/>
</dbReference>
<keyword evidence="10" id="KW-0406">Ion transport</keyword>
<dbReference type="RefSeq" id="WP_177176355.1">
    <property type="nucleotide sequence ID" value="NZ_FOES01000014.1"/>
</dbReference>
<keyword evidence="5 10" id="KW-0472">Membrane</keyword>
<keyword evidence="10" id="KW-0479">Metal-binding</keyword>
<evidence type="ECO:0000256" key="8">
    <source>
        <dbReference type="ARBA" id="ARBA00035585"/>
    </source>
</evidence>
<reference evidence="11 12" key="1">
    <citation type="submission" date="2016-10" db="EMBL/GenBank/DDBJ databases">
        <authorList>
            <person name="de Groot N.N."/>
        </authorList>
    </citation>
    <scope>NUCLEOTIDE SEQUENCE [LARGE SCALE GENOMIC DNA]</scope>
    <source>
        <strain evidence="11 12">DSM 21633</strain>
    </source>
</reference>